<dbReference type="InterPro" id="IPR002036">
    <property type="entry name" value="YbeY"/>
</dbReference>
<dbReference type="FunCoup" id="F2UMB9">
    <property type="interactions" value="295"/>
</dbReference>
<keyword evidence="3" id="KW-0540">Nuclease</keyword>
<keyword evidence="5" id="KW-0255">Endonuclease</keyword>
<dbReference type="RefSeq" id="XP_004989591.1">
    <property type="nucleotide sequence ID" value="XM_004989534.1"/>
</dbReference>
<evidence type="ECO:0000256" key="6">
    <source>
        <dbReference type="ARBA" id="ARBA00022801"/>
    </source>
</evidence>
<evidence type="ECO:0000313" key="9">
    <source>
        <dbReference type="Proteomes" id="UP000007799"/>
    </source>
</evidence>
<dbReference type="GO" id="GO:0006364">
    <property type="term" value="P:rRNA processing"/>
    <property type="evidence" value="ECO:0007669"/>
    <property type="project" value="InterPro"/>
</dbReference>
<evidence type="ECO:0000313" key="8">
    <source>
        <dbReference type="EMBL" id="EGD78268.1"/>
    </source>
</evidence>
<dbReference type="EMBL" id="GL832982">
    <property type="protein sequence ID" value="EGD78268.1"/>
    <property type="molecule type" value="Genomic_DNA"/>
</dbReference>
<dbReference type="InterPro" id="IPR023091">
    <property type="entry name" value="MetalPrtase_cat_dom_sf_prd"/>
</dbReference>
<dbReference type="OrthoDB" id="27226at2759"/>
<comment type="similarity">
    <text evidence="2">Belongs to the endoribonuclease YbeY family.</text>
</comment>
<evidence type="ECO:0000256" key="7">
    <source>
        <dbReference type="ARBA" id="ARBA00022833"/>
    </source>
</evidence>
<dbReference type="KEGG" id="sre:PTSG_09333"/>
<accession>F2UMB9</accession>
<dbReference type="InParanoid" id="F2UMB9"/>
<dbReference type="GO" id="GO:0046872">
    <property type="term" value="F:metal ion binding"/>
    <property type="evidence" value="ECO:0007669"/>
    <property type="project" value="UniProtKB-KW"/>
</dbReference>
<keyword evidence="4" id="KW-0479">Metal-binding</keyword>
<dbReference type="GO" id="GO:0004519">
    <property type="term" value="F:endonuclease activity"/>
    <property type="evidence" value="ECO:0007669"/>
    <property type="project" value="UniProtKB-KW"/>
</dbReference>
<dbReference type="GeneID" id="16070141"/>
<keyword evidence="9" id="KW-1185">Reference proteome</keyword>
<keyword evidence="7" id="KW-0862">Zinc</keyword>
<evidence type="ECO:0000256" key="4">
    <source>
        <dbReference type="ARBA" id="ARBA00022723"/>
    </source>
</evidence>
<dbReference type="NCBIfam" id="TIGR00043">
    <property type="entry name" value="rRNA maturation RNase YbeY"/>
    <property type="match status" value="1"/>
</dbReference>
<dbReference type="PANTHER" id="PTHR46986:SF1">
    <property type="entry name" value="ENDORIBONUCLEASE YBEY, CHLOROPLASTIC"/>
    <property type="match status" value="1"/>
</dbReference>
<dbReference type="AlphaFoldDB" id="F2UMB9"/>
<dbReference type="SUPFAM" id="SSF55486">
    <property type="entry name" value="Metalloproteases ('zincins'), catalytic domain"/>
    <property type="match status" value="1"/>
</dbReference>
<comment type="cofactor">
    <cofactor evidence="1">
        <name>Zn(2+)</name>
        <dbReference type="ChEBI" id="CHEBI:29105"/>
    </cofactor>
</comment>
<dbReference type="eggNOG" id="ENOG502R6QZ">
    <property type="taxonomic scope" value="Eukaryota"/>
</dbReference>
<dbReference type="InterPro" id="IPR020549">
    <property type="entry name" value="YbeY_CS"/>
</dbReference>
<dbReference type="OMA" id="GFTHNSE"/>
<dbReference type="PANTHER" id="PTHR46986">
    <property type="entry name" value="ENDORIBONUCLEASE YBEY, CHLOROPLASTIC"/>
    <property type="match status" value="1"/>
</dbReference>
<organism evidence="8 9">
    <name type="scientific">Salpingoeca rosetta (strain ATCC 50818 / BSB-021)</name>
    <dbReference type="NCBI Taxonomy" id="946362"/>
    <lineage>
        <taxon>Eukaryota</taxon>
        <taxon>Choanoflagellata</taxon>
        <taxon>Craspedida</taxon>
        <taxon>Salpingoecidae</taxon>
        <taxon>Salpingoeca</taxon>
    </lineage>
</organism>
<protein>
    <submittedName>
        <fullName evidence="8">Uncharacterized protein</fullName>
    </submittedName>
</protein>
<gene>
    <name evidence="8" type="ORF">PTSG_09333</name>
</gene>
<dbReference type="Proteomes" id="UP000007799">
    <property type="component" value="Unassembled WGS sequence"/>
</dbReference>
<dbReference type="Gene3D" id="3.40.390.30">
    <property type="entry name" value="Metalloproteases ('zincins'), catalytic domain"/>
    <property type="match status" value="1"/>
</dbReference>
<dbReference type="STRING" id="946362.F2UMB9"/>
<evidence type="ECO:0000256" key="2">
    <source>
        <dbReference type="ARBA" id="ARBA00010875"/>
    </source>
</evidence>
<evidence type="ECO:0000256" key="5">
    <source>
        <dbReference type="ARBA" id="ARBA00022759"/>
    </source>
</evidence>
<evidence type="ECO:0000256" key="3">
    <source>
        <dbReference type="ARBA" id="ARBA00022722"/>
    </source>
</evidence>
<dbReference type="HAMAP" id="MF_00009">
    <property type="entry name" value="Endoribonucl_YbeY"/>
    <property type="match status" value="1"/>
</dbReference>
<dbReference type="GO" id="GO:0004222">
    <property type="term" value="F:metalloendopeptidase activity"/>
    <property type="evidence" value="ECO:0007669"/>
    <property type="project" value="InterPro"/>
</dbReference>
<name>F2UMB9_SALR5</name>
<evidence type="ECO:0000256" key="1">
    <source>
        <dbReference type="ARBA" id="ARBA00001947"/>
    </source>
</evidence>
<reference evidence="8" key="1">
    <citation type="submission" date="2009-08" db="EMBL/GenBank/DDBJ databases">
        <title>Annotation of Salpingoeca rosetta.</title>
        <authorList>
            <consortium name="The Broad Institute Genome Sequencing Platform"/>
            <person name="Russ C."/>
            <person name="Cuomo C."/>
            <person name="Burger G."/>
            <person name="Gray M.W."/>
            <person name="Holland P.W.H."/>
            <person name="King N."/>
            <person name="Lang F.B.F."/>
            <person name="Roger A.J."/>
            <person name="Ruiz-Trillo I."/>
            <person name="Young S.K."/>
            <person name="Zeng Q."/>
            <person name="Gargeya S."/>
            <person name="Alvarado L."/>
            <person name="Berlin A."/>
            <person name="Chapman S.B."/>
            <person name="Chen Z."/>
            <person name="Freedman E."/>
            <person name="Gellesch M."/>
            <person name="Goldberg J."/>
            <person name="Griggs A."/>
            <person name="Gujja S."/>
            <person name="Heilman E."/>
            <person name="Heiman D."/>
            <person name="Howarth C."/>
            <person name="Mehta T."/>
            <person name="Neiman D."/>
            <person name="Pearson M."/>
            <person name="Roberts A."/>
            <person name="Saif S."/>
            <person name="Shea T."/>
            <person name="Shenoy N."/>
            <person name="Sisk P."/>
            <person name="Stolte C."/>
            <person name="Sykes S."/>
            <person name="White J."/>
            <person name="Yandava C."/>
            <person name="Haas B."/>
            <person name="Nusbaum C."/>
            <person name="Birren B."/>
        </authorList>
    </citation>
    <scope>NUCLEOTIDE SEQUENCE</scope>
    <source>
        <strain evidence="8">ATCC 50818</strain>
    </source>
</reference>
<proteinExistence type="inferred from homology"/>
<dbReference type="PROSITE" id="PS01306">
    <property type="entry name" value="UPF0054"/>
    <property type="match status" value="1"/>
</dbReference>
<dbReference type="Pfam" id="PF02130">
    <property type="entry name" value="YbeY"/>
    <property type="match status" value="1"/>
</dbReference>
<sequence>MLRIAVETAGRTAAPSSVSCLLPSLRAHLKCARELLRVADYDMAVTFVSAERMREINQQYRGVGASTDVLSFPFHEVTTPGTLPPVEFEDEKDLGDIFLSLDTIQAQQTSHLTLQDELKVVATHGLCHLLGYDHDTQANATKMAEKEREILERCSDIDARASMVDVAIRRRASGDGDAKR</sequence>
<keyword evidence="6" id="KW-0378">Hydrolase</keyword>